<proteinExistence type="predicted"/>
<comment type="caution">
    <text evidence="2">The sequence shown here is derived from an EMBL/GenBank/DDBJ whole genome shotgun (WGS) entry which is preliminary data.</text>
</comment>
<dbReference type="OrthoDB" id="5422613at2759"/>
<gene>
    <name evidence="2" type="ORF">MVEN_02215400</name>
</gene>
<dbReference type="EMBL" id="JACAZI010000024">
    <property type="protein sequence ID" value="KAF7335608.1"/>
    <property type="molecule type" value="Genomic_DNA"/>
</dbReference>
<name>A0A8H7CHH2_9AGAR</name>
<organism evidence="2 3">
    <name type="scientific">Mycena venus</name>
    <dbReference type="NCBI Taxonomy" id="2733690"/>
    <lineage>
        <taxon>Eukaryota</taxon>
        <taxon>Fungi</taxon>
        <taxon>Dikarya</taxon>
        <taxon>Basidiomycota</taxon>
        <taxon>Agaricomycotina</taxon>
        <taxon>Agaricomycetes</taxon>
        <taxon>Agaricomycetidae</taxon>
        <taxon>Agaricales</taxon>
        <taxon>Marasmiineae</taxon>
        <taxon>Mycenaceae</taxon>
        <taxon>Mycena</taxon>
    </lineage>
</organism>
<evidence type="ECO:0000313" key="3">
    <source>
        <dbReference type="Proteomes" id="UP000620124"/>
    </source>
</evidence>
<reference evidence="2" key="1">
    <citation type="submission" date="2020-05" db="EMBL/GenBank/DDBJ databases">
        <title>Mycena genomes resolve the evolution of fungal bioluminescence.</title>
        <authorList>
            <person name="Tsai I.J."/>
        </authorList>
    </citation>
    <scope>NUCLEOTIDE SEQUENCE</scope>
    <source>
        <strain evidence="2">CCC161011</strain>
    </source>
</reference>
<accession>A0A8H7CHH2</accession>
<evidence type="ECO:0000313" key="2">
    <source>
        <dbReference type="EMBL" id="KAF7335608.1"/>
    </source>
</evidence>
<evidence type="ECO:0000256" key="1">
    <source>
        <dbReference type="SAM" id="MobiDB-lite"/>
    </source>
</evidence>
<feature type="region of interest" description="Disordered" evidence="1">
    <location>
        <begin position="20"/>
        <end position="45"/>
    </location>
</feature>
<keyword evidence="3" id="KW-1185">Reference proteome</keyword>
<sequence>MAAVPELGFEPELEIIDLTGETTASEDGEGDKQVEKDEDGPNEASRAQLRAAIYRVPEACLRHMLVGFADTVPAVYHALARELVVTYDVNADEDEECTFHPGELQVNEAKFPD</sequence>
<protein>
    <submittedName>
        <fullName evidence="2">Uncharacterized protein</fullName>
    </submittedName>
</protein>
<dbReference type="Proteomes" id="UP000620124">
    <property type="component" value="Unassembled WGS sequence"/>
</dbReference>
<dbReference type="AlphaFoldDB" id="A0A8H7CHH2"/>